<dbReference type="SUPFAM" id="SSF53300">
    <property type="entry name" value="vWA-like"/>
    <property type="match status" value="1"/>
</dbReference>
<feature type="domain" description="VWFA" evidence="2">
    <location>
        <begin position="146"/>
        <end position="307"/>
    </location>
</feature>
<keyword evidence="1" id="KW-0812">Transmembrane</keyword>
<gene>
    <name evidence="3" type="ORF">Q31a_61480</name>
</gene>
<keyword evidence="1" id="KW-0472">Membrane</keyword>
<sequence length="307" mass="33772">MVQVAGRHRREDLRAGNTVAFLVSLVIHVTLLLALACWVYTAGKPSEGLLLTAEIGQSTDTKISLLPDEELPVAEFETTVLPVEPQFVLDVKLDGMIEVPEVGGADQQAVSAALTSVSVRDVARGLEEASSGRGASFFGAKAYGDRFVFVLDSSHSMKGDRWLYACNQLIDSLNGLSSGQEFFVLCFDAETTFLFNQQPARSKYYRADRETVARVKRWLRSRTLGRATMPAEALQYALTFSPDAIFLLSDGELQDDTLSRLKRLNGFSSSRRQIPIHTVHLFSAKGRGTLRRIARENSGSFTPVVGH</sequence>
<dbReference type="CDD" id="cd00198">
    <property type="entry name" value="vWFA"/>
    <property type="match status" value="1"/>
</dbReference>
<dbReference type="Gene3D" id="3.40.50.410">
    <property type="entry name" value="von Willebrand factor, type A domain"/>
    <property type="match status" value="1"/>
</dbReference>
<dbReference type="PROSITE" id="PS50234">
    <property type="entry name" value="VWFA"/>
    <property type="match status" value="1"/>
</dbReference>
<dbReference type="KEGG" id="ahel:Q31a_61480"/>
<dbReference type="AlphaFoldDB" id="A0A518GGN2"/>
<dbReference type="Pfam" id="PF13768">
    <property type="entry name" value="VWA_3"/>
    <property type="match status" value="1"/>
</dbReference>
<feature type="transmembrane region" description="Helical" evidence="1">
    <location>
        <begin position="20"/>
        <end position="41"/>
    </location>
</feature>
<dbReference type="InterPro" id="IPR002035">
    <property type="entry name" value="VWF_A"/>
</dbReference>
<dbReference type="EMBL" id="CP036298">
    <property type="protein sequence ID" value="QDV27755.1"/>
    <property type="molecule type" value="Genomic_DNA"/>
</dbReference>
<keyword evidence="4" id="KW-1185">Reference proteome</keyword>
<evidence type="ECO:0000259" key="2">
    <source>
        <dbReference type="PROSITE" id="PS50234"/>
    </source>
</evidence>
<keyword evidence="1" id="KW-1133">Transmembrane helix</keyword>
<evidence type="ECO:0000256" key="1">
    <source>
        <dbReference type="SAM" id="Phobius"/>
    </source>
</evidence>
<evidence type="ECO:0000313" key="3">
    <source>
        <dbReference type="EMBL" id="QDV27755.1"/>
    </source>
</evidence>
<organism evidence="3 4">
    <name type="scientific">Aureliella helgolandensis</name>
    <dbReference type="NCBI Taxonomy" id="2527968"/>
    <lineage>
        <taxon>Bacteria</taxon>
        <taxon>Pseudomonadati</taxon>
        <taxon>Planctomycetota</taxon>
        <taxon>Planctomycetia</taxon>
        <taxon>Pirellulales</taxon>
        <taxon>Pirellulaceae</taxon>
        <taxon>Aureliella</taxon>
    </lineage>
</organism>
<proteinExistence type="predicted"/>
<name>A0A518GGN2_9BACT</name>
<protein>
    <recommendedName>
        <fullName evidence="2">VWFA domain-containing protein</fullName>
    </recommendedName>
</protein>
<dbReference type="OrthoDB" id="288124at2"/>
<dbReference type="RefSeq" id="WP_145085622.1">
    <property type="nucleotide sequence ID" value="NZ_CP036298.1"/>
</dbReference>
<dbReference type="Proteomes" id="UP000318017">
    <property type="component" value="Chromosome"/>
</dbReference>
<reference evidence="3 4" key="1">
    <citation type="submission" date="2019-02" db="EMBL/GenBank/DDBJ databases">
        <title>Deep-cultivation of Planctomycetes and their phenomic and genomic characterization uncovers novel biology.</title>
        <authorList>
            <person name="Wiegand S."/>
            <person name="Jogler M."/>
            <person name="Boedeker C."/>
            <person name="Pinto D."/>
            <person name="Vollmers J."/>
            <person name="Rivas-Marin E."/>
            <person name="Kohn T."/>
            <person name="Peeters S.H."/>
            <person name="Heuer A."/>
            <person name="Rast P."/>
            <person name="Oberbeckmann S."/>
            <person name="Bunk B."/>
            <person name="Jeske O."/>
            <person name="Meyerdierks A."/>
            <person name="Storesund J.E."/>
            <person name="Kallscheuer N."/>
            <person name="Luecker S."/>
            <person name="Lage O.M."/>
            <person name="Pohl T."/>
            <person name="Merkel B.J."/>
            <person name="Hornburger P."/>
            <person name="Mueller R.-W."/>
            <person name="Bruemmer F."/>
            <person name="Labrenz M."/>
            <person name="Spormann A.M."/>
            <person name="Op den Camp H."/>
            <person name="Overmann J."/>
            <person name="Amann R."/>
            <person name="Jetten M.S.M."/>
            <person name="Mascher T."/>
            <person name="Medema M.H."/>
            <person name="Devos D.P."/>
            <person name="Kaster A.-K."/>
            <person name="Ovreas L."/>
            <person name="Rohde M."/>
            <person name="Galperin M.Y."/>
            <person name="Jogler C."/>
        </authorList>
    </citation>
    <scope>NUCLEOTIDE SEQUENCE [LARGE SCALE GENOMIC DNA]</scope>
    <source>
        <strain evidence="3 4">Q31a</strain>
    </source>
</reference>
<evidence type="ECO:0000313" key="4">
    <source>
        <dbReference type="Proteomes" id="UP000318017"/>
    </source>
</evidence>
<dbReference type="InterPro" id="IPR036465">
    <property type="entry name" value="vWFA_dom_sf"/>
</dbReference>
<accession>A0A518GGN2</accession>